<dbReference type="AlphaFoldDB" id="A0A0F9FPH4"/>
<reference evidence="1" key="1">
    <citation type="journal article" date="2015" name="Nature">
        <title>Complex archaea that bridge the gap between prokaryotes and eukaryotes.</title>
        <authorList>
            <person name="Spang A."/>
            <person name="Saw J.H."/>
            <person name="Jorgensen S.L."/>
            <person name="Zaremba-Niedzwiedzka K."/>
            <person name="Martijn J."/>
            <person name="Lind A.E."/>
            <person name="van Eijk R."/>
            <person name="Schleper C."/>
            <person name="Guy L."/>
            <person name="Ettema T.J."/>
        </authorList>
    </citation>
    <scope>NUCLEOTIDE SEQUENCE</scope>
</reference>
<dbReference type="PROSITE" id="PS50005">
    <property type="entry name" value="TPR"/>
    <property type="match status" value="1"/>
</dbReference>
<dbReference type="EMBL" id="LAZR01029567">
    <property type="protein sequence ID" value="KKL59205.1"/>
    <property type="molecule type" value="Genomic_DNA"/>
</dbReference>
<dbReference type="PANTHER" id="PTHR10098:SF108">
    <property type="entry name" value="TETRATRICOPEPTIDE REPEAT PROTEIN 28"/>
    <property type="match status" value="1"/>
</dbReference>
<proteinExistence type="predicted"/>
<evidence type="ECO:0000313" key="1">
    <source>
        <dbReference type="EMBL" id="KKL59205.1"/>
    </source>
</evidence>
<organism evidence="1">
    <name type="scientific">marine sediment metagenome</name>
    <dbReference type="NCBI Taxonomy" id="412755"/>
    <lineage>
        <taxon>unclassified sequences</taxon>
        <taxon>metagenomes</taxon>
        <taxon>ecological metagenomes</taxon>
    </lineage>
</organism>
<name>A0A0F9FPH4_9ZZZZ</name>
<dbReference type="Gene3D" id="1.25.40.10">
    <property type="entry name" value="Tetratricopeptide repeat domain"/>
    <property type="match status" value="1"/>
</dbReference>
<dbReference type="InterPro" id="IPR029063">
    <property type="entry name" value="SAM-dependent_MTases_sf"/>
</dbReference>
<gene>
    <name evidence="1" type="ORF">LCGC14_2217680</name>
</gene>
<dbReference type="Gene3D" id="3.40.50.150">
    <property type="entry name" value="Vaccinia Virus protein VP39"/>
    <property type="match status" value="1"/>
</dbReference>
<dbReference type="InterPro" id="IPR019734">
    <property type="entry name" value="TPR_rpt"/>
</dbReference>
<comment type="caution">
    <text evidence="1">The sequence shown here is derived from an EMBL/GenBank/DDBJ whole genome shotgun (WGS) entry which is preliminary data.</text>
</comment>
<dbReference type="SUPFAM" id="SSF53335">
    <property type="entry name" value="S-adenosyl-L-methionine-dependent methyltransferases"/>
    <property type="match status" value="1"/>
</dbReference>
<protein>
    <submittedName>
        <fullName evidence="1">Uncharacterized protein</fullName>
    </submittedName>
</protein>
<sequence length="204" mass="22991">MSKYVDYAEYYDFEHPFEEDIPFYLEYAKETGGPILELACGTGRILIPLAKSGYKICGFKIYEKSGYEFGKASIYINMGDVYYQKQKYKKSSQVLEAALNIGRISNDLAIQTNSLQKLGMILQDQKDFKGATELYSQGLQICQDLGDLVGIATLTNNLGTIEFYGKNYDSALEKYNEAYNILSQIGMGNSPLAQTILRNIEHLN</sequence>
<dbReference type="InterPro" id="IPR011990">
    <property type="entry name" value="TPR-like_helical_dom_sf"/>
</dbReference>
<dbReference type="Pfam" id="PF13424">
    <property type="entry name" value="TPR_12"/>
    <property type="match status" value="1"/>
</dbReference>
<dbReference type="Pfam" id="PF13181">
    <property type="entry name" value="TPR_8"/>
    <property type="match status" value="1"/>
</dbReference>
<dbReference type="SUPFAM" id="SSF48452">
    <property type="entry name" value="TPR-like"/>
    <property type="match status" value="1"/>
</dbReference>
<accession>A0A0F9FPH4</accession>
<dbReference type="SMART" id="SM00028">
    <property type="entry name" value="TPR"/>
    <property type="match status" value="3"/>
</dbReference>
<dbReference type="PANTHER" id="PTHR10098">
    <property type="entry name" value="RAPSYN-RELATED"/>
    <property type="match status" value="1"/>
</dbReference>